<name>A0A370G975_GLULI</name>
<gene>
    <name evidence="3" type="ORF">C7453_10312</name>
    <name evidence="2" type="ORF">HLH32_06420</name>
</gene>
<sequence>MMIIAGKETRSTRTPGQPLRLPGADRVWSHVEWGGIGLVIALGLILLLALHGASGGRGEPVEKNAAMRLAYAAAYLRDVAHARWQPVRLDHAARHERATV</sequence>
<reference evidence="2 5" key="2">
    <citation type="submission" date="2020-04" db="EMBL/GenBank/DDBJ databases">
        <title>Description of novel Gluconacetobacter.</title>
        <authorList>
            <person name="Sombolestani A."/>
        </authorList>
    </citation>
    <scope>NUCLEOTIDE SEQUENCE [LARGE SCALE GENOMIC DNA]</scope>
    <source>
        <strain evidence="2 5">LMG 1382</strain>
    </source>
</reference>
<evidence type="ECO:0000313" key="3">
    <source>
        <dbReference type="EMBL" id="RDI38553.1"/>
    </source>
</evidence>
<protein>
    <submittedName>
        <fullName evidence="3">Uncharacterized protein</fullName>
    </submittedName>
</protein>
<evidence type="ECO:0000313" key="5">
    <source>
        <dbReference type="Proteomes" id="UP000562982"/>
    </source>
</evidence>
<dbReference type="Proteomes" id="UP000254958">
    <property type="component" value="Unassembled WGS sequence"/>
</dbReference>
<evidence type="ECO:0000313" key="4">
    <source>
        <dbReference type="Proteomes" id="UP000254958"/>
    </source>
</evidence>
<dbReference type="AlphaFoldDB" id="A0A370G975"/>
<organism evidence="3 4">
    <name type="scientific">Gluconacetobacter liquefaciens</name>
    <name type="common">Acetobacter liquefaciens</name>
    <dbReference type="NCBI Taxonomy" id="89584"/>
    <lineage>
        <taxon>Bacteria</taxon>
        <taxon>Pseudomonadati</taxon>
        <taxon>Pseudomonadota</taxon>
        <taxon>Alphaproteobacteria</taxon>
        <taxon>Acetobacterales</taxon>
        <taxon>Acetobacteraceae</taxon>
        <taxon>Gluconacetobacter</taxon>
    </lineage>
</organism>
<dbReference type="RefSeq" id="WP_114726717.1">
    <property type="nucleotide sequence ID" value="NZ_BJMI01000005.1"/>
</dbReference>
<keyword evidence="1" id="KW-0472">Membrane</keyword>
<keyword evidence="1" id="KW-0812">Transmembrane</keyword>
<evidence type="ECO:0000313" key="2">
    <source>
        <dbReference type="EMBL" id="MBB2186021.1"/>
    </source>
</evidence>
<dbReference type="Proteomes" id="UP000562982">
    <property type="component" value="Unassembled WGS sequence"/>
</dbReference>
<dbReference type="EMBL" id="QQAW01000003">
    <property type="protein sequence ID" value="RDI38553.1"/>
    <property type="molecule type" value="Genomic_DNA"/>
</dbReference>
<keyword evidence="1" id="KW-1133">Transmembrane helix</keyword>
<proteinExistence type="predicted"/>
<keyword evidence="4" id="KW-1185">Reference proteome</keyword>
<feature type="transmembrane region" description="Helical" evidence="1">
    <location>
        <begin position="33"/>
        <end position="53"/>
    </location>
</feature>
<reference evidence="3 4" key="1">
    <citation type="submission" date="2018-07" db="EMBL/GenBank/DDBJ databases">
        <title>Genomic Encyclopedia of Type Strains, Phase IV (KMG-IV): sequencing the most valuable type-strain genomes for metagenomic binning, comparative biology and taxonomic classification.</title>
        <authorList>
            <person name="Goeker M."/>
        </authorList>
    </citation>
    <scope>NUCLEOTIDE SEQUENCE [LARGE SCALE GENOMIC DNA]</scope>
    <source>
        <strain evidence="3 4">DSM 5603</strain>
    </source>
</reference>
<accession>A0A370G975</accession>
<evidence type="ECO:0000256" key="1">
    <source>
        <dbReference type="SAM" id="Phobius"/>
    </source>
</evidence>
<dbReference type="EMBL" id="JABEQI010000003">
    <property type="protein sequence ID" value="MBB2186021.1"/>
    <property type="molecule type" value="Genomic_DNA"/>
</dbReference>
<comment type="caution">
    <text evidence="3">The sequence shown here is derived from an EMBL/GenBank/DDBJ whole genome shotgun (WGS) entry which is preliminary data.</text>
</comment>